<organism evidence="1">
    <name type="scientific">Arundo donax</name>
    <name type="common">Giant reed</name>
    <name type="synonym">Donax arundinaceus</name>
    <dbReference type="NCBI Taxonomy" id="35708"/>
    <lineage>
        <taxon>Eukaryota</taxon>
        <taxon>Viridiplantae</taxon>
        <taxon>Streptophyta</taxon>
        <taxon>Embryophyta</taxon>
        <taxon>Tracheophyta</taxon>
        <taxon>Spermatophyta</taxon>
        <taxon>Magnoliopsida</taxon>
        <taxon>Liliopsida</taxon>
        <taxon>Poales</taxon>
        <taxon>Poaceae</taxon>
        <taxon>PACMAD clade</taxon>
        <taxon>Arundinoideae</taxon>
        <taxon>Arundineae</taxon>
        <taxon>Arundo</taxon>
    </lineage>
</organism>
<reference evidence="1" key="2">
    <citation type="journal article" date="2015" name="Data Brief">
        <title>Shoot transcriptome of the giant reed, Arundo donax.</title>
        <authorList>
            <person name="Barrero R.A."/>
            <person name="Guerrero F.D."/>
            <person name="Moolhuijzen P."/>
            <person name="Goolsby J.A."/>
            <person name="Tidwell J."/>
            <person name="Bellgard S.E."/>
            <person name="Bellgard M.I."/>
        </authorList>
    </citation>
    <scope>NUCLEOTIDE SEQUENCE</scope>
    <source>
        <tissue evidence="1">Shoot tissue taken approximately 20 cm above the soil surface</tissue>
    </source>
</reference>
<dbReference type="EMBL" id="GBRH01280596">
    <property type="protein sequence ID" value="JAD17299.1"/>
    <property type="molecule type" value="Transcribed_RNA"/>
</dbReference>
<reference evidence="1" key="1">
    <citation type="submission" date="2014-09" db="EMBL/GenBank/DDBJ databases">
        <authorList>
            <person name="Magalhaes I.L.F."/>
            <person name="Oliveira U."/>
            <person name="Santos F.R."/>
            <person name="Vidigal T.H.D.A."/>
            <person name="Brescovit A.D."/>
            <person name="Santos A.J."/>
        </authorList>
    </citation>
    <scope>NUCLEOTIDE SEQUENCE</scope>
    <source>
        <tissue evidence="1">Shoot tissue taken approximately 20 cm above the soil surface</tissue>
    </source>
</reference>
<name>A0A0A8XTI6_ARUDO</name>
<sequence length="39" mass="4627">MLQPKYTKKTLMHFKELTLLECHFLNSGTDTFNEPNLNE</sequence>
<dbReference type="AlphaFoldDB" id="A0A0A8XTI6"/>
<evidence type="ECO:0000313" key="1">
    <source>
        <dbReference type="EMBL" id="JAD17299.1"/>
    </source>
</evidence>
<accession>A0A0A8XTI6</accession>
<proteinExistence type="predicted"/>
<protein>
    <submittedName>
        <fullName evidence="1">Uncharacterized protein</fullName>
    </submittedName>
</protein>